<gene>
    <name evidence="1" type="ORF">RFI_34231</name>
</gene>
<comment type="caution">
    <text evidence="1">The sequence shown here is derived from an EMBL/GenBank/DDBJ whole genome shotgun (WGS) entry which is preliminary data.</text>
</comment>
<dbReference type="SUPFAM" id="SSF53300">
    <property type="entry name" value="vWA-like"/>
    <property type="match status" value="1"/>
</dbReference>
<keyword evidence="1" id="KW-0378">Hydrolase</keyword>
<protein>
    <submittedName>
        <fullName evidence="1">Helicase conserved domain containing protein</fullName>
    </submittedName>
</protein>
<accession>X6LR09</accession>
<dbReference type="OrthoDB" id="10049489at2759"/>
<dbReference type="Proteomes" id="UP000023152">
    <property type="component" value="Unassembled WGS sequence"/>
</dbReference>
<evidence type="ECO:0000313" key="2">
    <source>
        <dbReference type="Proteomes" id="UP000023152"/>
    </source>
</evidence>
<dbReference type="EMBL" id="ASPP01033974">
    <property type="protein sequence ID" value="ETO03180.1"/>
    <property type="molecule type" value="Genomic_DNA"/>
</dbReference>
<keyword evidence="1" id="KW-0067">ATP-binding</keyword>
<proteinExistence type="predicted"/>
<dbReference type="AlphaFoldDB" id="X6LR09"/>
<name>X6LR09_RETFI</name>
<sequence length="265" mass="30499">MLCEQNRGTDEKKYVRTMVFMDATGSMSHLLQKSKHSVSTMFERINVILEENNSPNSFEMQFVPRYGDGNEAIEAILAYVNRELETYYISQVILIGDAPPNTQREMKEIRRNNELRQLMSCNILVHAFFICERAEQSFREIARVTNGRCEKLDINSEKGSDQLTNLVSDEVLRNIGGSKGDTLVDAYKKKFSKSCTAQILDIVFQLQKGQHLINYLDVSMGYSKSEIVPIVKQSFTKFCKNYLANVCNLFMKTQDFFKKILTITF</sequence>
<dbReference type="GO" id="GO:0004386">
    <property type="term" value="F:helicase activity"/>
    <property type="evidence" value="ECO:0007669"/>
    <property type="project" value="UniProtKB-KW"/>
</dbReference>
<keyword evidence="1" id="KW-0347">Helicase</keyword>
<keyword evidence="2" id="KW-1185">Reference proteome</keyword>
<evidence type="ECO:0000313" key="1">
    <source>
        <dbReference type="EMBL" id="ETO03180.1"/>
    </source>
</evidence>
<keyword evidence="1" id="KW-0547">Nucleotide-binding</keyword>
<organism evidence="1 2">
    <name type="scientific">Reticulomyxa filosa</name>
    <dbReference type="NCBI Taxonomy" id="46433"/>
    <lineage>
        <taxon>Eukaryota</taxon>
        <taxon>Sar</taxon>
        <taxon>Rhizaria</taxon>
        <taxon>Retaria</taxon>
        <taxon>Foraminifera</taxon>
        <taxon>Monothalamids</taxon>
        <taxon>Reticulomyxidae</taxon>
        <taxon>Reticulomyxa</taxon>
    </lineage>
</organism>
<dbReference type="InterPro" id="IPR036465">
    <property type="entry name" value="vWFA_dom_sf"/>
</dbReference>
<reference evidence="1 2" key="1">
    <citation type="journal article" date="2013" name="Curr. Biol.">
        <title>The Genome of the Foraminiferan Reticulomyxa filosa.</title>
        <authorList>
            <person name="Glockner G."/>
            <person name="Hulsmann N."/>
            <person name="Schleicher M."/>
            <person name="Noegel A.A."/>
            <person name="Eichinger L."/>
            <person name="Gallinger C."/>
            <person name="Pawlowski J."/>
            <person name="Sierra R."/>
            <person name="Euteneuer U."/>
            <person name="Pillet L."/>
            <person name="Moustafa A."/>
            <person name="Platzer M."/>
            <person name="Groth M."/>
            <person name="Szafranski K."/>
            <person name="Schliwa M."/>
        </authorList>
    </citation>
    <scope>NUCLEOTIDE SEQUENCE [LARGE SCALE GENOMIC DNA]</scope>
</reference>